<comment type="caution">
    <text evidence="1">The sequence shown here is derived from an EMBL/GenBank/DDBJ whole genome shotgun (WGS) entry which is preliminary data.</text>
</comment>
<sequence>VISNSLSLNSNLAGKDRMQFLANYVTFQRNMRKFFLARFVFSYMLSQANRVSMKKEKAKVASKFGYMGGFSYFLGKASAQIVTRM</sequence>
<name>A0ABD2MUU0_9CUCU</name>
<reference evidence="1 2" key="1">
    <citation type="journal article" date="2021" name="BMC Biol.">
        <title>Horizontally acquired antibacterial genes associated with adaptive radiation of ladybird beetles.</title>
        <authorList>
            <person name="Li H.S."/>
            <person name="Tang X.F."/>
            <person name="Huang Y.H."/>
            <person name="Xu Z.Y."/>
            <person name="Chen M.L."/>
            <person name="Du X.Y."/>
            <person name="Qiu B.Y."/>
            <person name="Chen P.T."/>
            <person name="Zhang W."/>
            <person name="Slipinski A."/>
            <person name="Escalona H.E."/>
            <person name="Waterhouse R.M."/>
            <person name="Zwick A."/>
            <person name="Pang H."/>
        </authorList>
    </citation>
    <scope>NUCLEOTIDE SEQUENCE [LARGE SCALE GENOMIC DNA]</scope>
    <source>
        <strain evidence="1">SYSU2018</strain>
    </source>
</reference>
<accession>A0ABD2MUU0</accession>
<gene>
    <name evidence="1" type="ORF">HHI36_009207</name>
</gene>
<evidence type="ECO:0000313" key="1">
    <source>
        <dbReference type="EMBL" id="KAL3270149.1"/>
    </source>
</evidence>
<feature type="non-terminal residue" evidence="1">
    <location>
        <position position="1"/>
    </location>
</feature>
<dbReference type="AlphaFoldDB" id="A0ABD2MUU0"/>
<proteinExistence type="predicted"/>
<evidence type="ECO:0000313" key="2">
    <source>
        <dbReference type="Proteomes" id="UP001516400"/>
    </source>
</evidence>
<dbReference type="Proteomes" id="UP001516400">
    <property type="component" value="Unassembled WGS sequence"/>
</dbReference>
<dbReference type="EMBL" id="JABFTP020000021">
    <property type="protein sequence ID" value="KAL3270149.1"/>
    <property type="molecule type" value="Genomic_DNA"/>
</dbReference>
<organism evidence="1 2">
    <name type="scientific">Cryptolaemus montrouzieri</name>
    <dbReference type="NCBI Taxonomy" id="559131"/>
    <lineage>
        <taxon>Eukaryota</taxon>
        <taxon>Metazoa</taxon>
        <taxon>Ecdysozoa</taxon>
        <taxon>Arthropoda</taxon>
        <taxon>Hexapoda</taxon>
        <taxon>Insecta</taxon>
        <taxon>Pterygota</taxon>
        <taxon>Neoptera</taxon>
        <taxon>Endopterygota</taxon>
        <taxon>Coleoptera</taxon>
        <taxon>Polyphaga</taxon>
        <taxon>Cucujiformia</taxon>
        <taxon>Coccinelloidea</taxon>
        <taxon>Coccinellidae</taxon>
        <taxon>Scymninae</taxon>
        <taxon>Scymnini</taxon>
        <taxon>Cryptolaemus</taxon>
    </lineage>
</organism>
<keyword evidence="2" id="KW-1185">Reference proteome</keyword>
<protein>
    <submittedName>
        <fullName evidence="1">Uncharacterized protein</fullName>
    </submittedName>
</protein>
<feature type="non-terminal residue" evidence="1">
    <location>
        <position position="85"/>
    </location>
</feature>